<dbReference type="InterPro" id="IPR050930">
    <property type="entry name" value="MFS_Vesicular_Transporter"/>
</dbReference>
<protein>
    <recommendedName>
        <fullName evidence="8">Major facilitator superfamily (MFS) profile domain-containing protein</fullName>
    </recommendedName>
</protein>
<feature type="transmembrane region" description="Helical" evidence="7">
    <location>
        <begin position="316"/>
        <end position="337"/>
    </location>
</feature>
<dbReference type="InterPro" id="IPR036259">
    <property type="entry name" value="MFS_trans_sf"/>
</dbReference>
<keyword evidence="3 7" id="KW-0812">Transmembrane</keyword>
<accession>A0A7M7SSR1</accession>
<comment type="subcellular location">
    <subcellularLocation>
        <location evidence="1">Membrane</location>
        <topology evidence="1">Multi-pass membrane protein</topology>
    </subcellularLocation>
</comment>
<dbReference type="InParanoid" id="A0A7M7SSR1"/>
<dbReference type="GeneID" id="100888927"/>
<feature type="domain" description="Major facilitator superfamily (MFS) profile" evidence="8">
    <location>
        <begin position="74"/>
        <end position="473"/>
    </location>
</feature>
<dbReference type="PROSITE" id="PS50850">
    <property type="entry name" value="MFS"/>
    <property type="match status" value="1"/>
</dbReference>
<dbReference type="InterPro" id="IPR011701">
    <property type="entry name" value="MFS"/>
</dbReference>
<dbReference type="GO" id="GO:0022857">
    <property type="term" value="F:transmembrane transporter activity"/>
    <property type="evidence" value="ECO:0000318"/>
    <property type="project" value="GO_Central"/>
</dbReference>
<reference evidence="9" key="2">
    <citation type="submission" date="2021-01" db="UniProtKB">
        <authorList>
            <consortium name="EnsemblMetazoa"/>
        </authorList>
    </citation>
    <scope>IDENTIFICATION</scope>
</reference>
<feature type="transmembrane region" description="Helical" evidence="7">
    <location>
        <begin position="178"/>
        <end position="198"/>
    </location>
</feature>
<dbReference type="Proteomes" id="UP000007110">
    <property type="component" value="Unassembled WGS sequence"/>
</dbReference>
<dbReference type="RefSeq" id="XP_030828680.1">
    <property type="nucleotide sequence ID" value="XM_030972820.1"/>
</dbReference>
<evidence type="ECO:0000256" key="3">
    <source>
        <dbReference type="ARBA" id="ARBA00022692"/>
    </source>
</evidence>
<dbReference type="SUPFAM" id="SSF103473">
    <property type="entry name" value="MFS general substrate transporter"/>
    <property type="match status" value="1"/>
</dbReference>
<keyword evidence="10" id="KW-1185">Reference proteome</keyword>
<feature type="transmembrane region" description="Helical" evidence="7">
    <location>
        <begin position="236"/>
        <end position="255"/>
    </location>
</feature>
<evidence type="ECO:0000256" key="2">
    <source>
        <dbReference type="ARBA" id="ARBA00022448"/>
    </source>
</evidence>
<dbReference type="OrthoDB" id="6430902at2759"/>
<feature type="transmembrane region" description="Helical" evidence="7">
    <location>
        <begin position="412"/>
        <end position="432"/>
    </location>
</feature>
<feature type="transmembrane region" description="Helical" evidence="7">
    <location>
        <begin position="344"/>
        <end position="362"/>
    </location>
</feature>
<keyword evidence="4 7" id="KW-1133">Transmembrane helix</keyword>
<evidence type="ECO:0000256" key="7">
    <source>
        <dbReference type="SAM" id="Phobius"/>
    </source>
</evidence>
<sequence>MADDADKLLPNHNADHDSKNIQVQDLFDDLEQSPDKGIGSSSDSIHDSNSSAGGGENGTDEKKKTPMTLAQKLTFVGIAIAYMSVFTSFSVLAPFFPYEAQKKGVNLTETGLVFGIFSLVSFIACPICGKYLPVVGGKFMFLSGSFVAAGCNILFGVLDRIDGKTMFLTYCFVIRTVEALGSAATLTAGMAICANVYPENVAQVNGFLELFLGLGFAVGPPLGSLFYGIGGYELPFIVLGCSSIVFTILNIFIIPSTSSSREEDSRPGSVLEVLKIPAVWPVLITIAWGSASYGFFDPTLALHLTSPPLSVESSLVGVMFLLIGGTYALFAPVWGYVADKTKTTRLMMALGSYFTGISYLLVGPSPLLNLPSRLWIVIVALGFQGCICGICIMPALLDLFLSVKWYGHPDDLATQSIISGLFNAAYSLGSFIGPTAGGALVQQIGFVWTSTYIAGGCFAVMIMVCLFGVWEFQCGKGRRKPSHMKNAANGELPGDEQHIVNA</sequence>
<feature type="transmembrane region" description="Helical" evidence="7">
    <location>
        <begin position="73"/>
        <end position="92"/>
    </location>
</feature>
<dbReference type="KEGG" id="spu:100888927"/>
<evidence type="ECO:0000256" key="6">
    <source>
        <dbReference type="SAM" id="MobiDB-lite"/>
    </source>
</evidence>
<dbReference type="AlphaFoldDB" id="A0A7M7SSR1"/>
<dbReference type="PANTHER" id="PTHR23506:SF26">
    <property type="entry name" value="MFS-TYPE TRANSPORTER SLC18B1"/>
    <property type="match status" value="1"/>
</dbReference>
<keyword evidence="5 7" id="KW-0472">Membrane</keyword>
<feature type="transmembrane region" description="Helical" evidence="7">
    <location>
        <begin position="452"/>
        <end position="470"/>
    </location>
</feature>
<dbReference type="InterPro" id="IPR020846">
    <property type="entry name" value="MFS_dom"/>
</dbReference>
<feature type="transmembrane region" description="Helical" evidence="7">
    <location>
        <begin position="112"/>
        <end position="132"/>
    </location>
</feature>
<dbReference type="PANTHER" id="PTHR23506">
    <property type="entry name" value="GH10249P"/>
    <property type="match status" value="1"/>
</dbReference>
<evidence type="ECO:0000256" key="4">
    <source>
        <dbReference type="ARBA" id="ARBA00022989"/>
    </source>
</evidence>
<feature type="compositionally biased region" description="Basic and acidic residues" evidence="6">
    <location>
        <begin position="1"/>
        <end position="19"/>
    </location>
</feature>
<proteinExistence type="predicted"/>
<organism evidence="9 10">
    <name type="scientific">Strongylocentrotus purpuratus</name>
    <name type="common">Purple sea urchin</name>
    <dbReference type="NCBI Taxonomy" id="7668"/>
    <lineage>
        <taxon>Eukaryota</taxon>
        <taxon>Metazoa</taxon>
        <taxon>Echinodermata</taxon>
        <taxon>Eleutherozoa</taxon>
        <taxon>Echinozoa</taxon>
        <taxon>Echinoidea</taxon>
        <taxon>Euechinoidea</taxon>
        <taxon>Echinacea</taxon>
        <taxon>Camarodonta</taxon>
        <taxon>Echinidea</taxon>
        <taxon>Strongylocentrotidae</taxon>
        <taxon>Strongylocentrotus</taxon>
    </lineage>
</organism>
<feature type="transmembrane region" description="Helical" evidence="7">
    <location>
        <begin position="374"/>
        <end position="400"/>
    </location>
</feature>
<dbReference type="EnsemblMetazoa" id="XM_030972820">
    <property type="protein sequence ID" value="XP_030828680"/>
    <property type="gene ID" value="LOC100888927"/>
</dbReference>
<evidence type="ECO:0000256" key="5">
    <source>
        <dbReference type="ARBA" id="ARBA00023136"/>
    </source>
</evidence>
<dbReference type="Gene3D" id="1.20.1250.20">
    <property type="entry name" value="MFS general substrate transporter like domains"/>
    <property type="match status" value="2"/>
</dbReference>
<evidence type="ECO:0000313" key="10">
    <source>
        <dbReference type="Proteomes" id="UP000007110"/>
    </source>
</evidence>
<keyword evidence="2" id="KW-0813">Transport</keyword>
<dbReference type="OMA" id="FMPIAGQ"/>
<feature type="compositionally biased region" description="Low complexity" evidence="6">
    <location>
        <begin position="35"/>
        <end position="51"/>
    </location>
</feature>
<dbReference type="GO" id="GO:0016020">
    <property type="term" value="C:membrane"/>
    <property type="evidence" value="ECO:0007669"/>
    <property type="project" value="UniProtKB-SubCell"/>
</dbReference>
<dbReference type="Pfam" id="PF07690">
    <property type="entry name" value="MFS_1"/>
    <property type="match status" value="1"/>
</dbReference>
<feature type="transmembrane region" description="Helical" evidence="7">
    <location>
        <begin position="276"/>
        <end position="296"/>
    </location>
</feature>
<reference evidence="10" key="1">
    <citation type="submission" date="2015-02" db="EMBL/GenBank/DDBJ databases">
        <title>Genome sequencing for Strongylocentrotus purpuratus.</title>
        <authorList>
            <person name="Murali S."/>
            <person name="Liu Y."/>
            <person name="Vee V."/>
            <person name="English A."/>
            <person name="Wang M."/>
            <person name="Skinner E."/>
            <person name="Han Y."/>
            <person name="Muzny D.M."/>
            <person name="Worley K.C."/>
            <person name="Gibbs R.A."/>
        </authorList>
    </citation>
    <scope>NUCLEOTIDE SEQUENCE</scope>
</reference>
<feature type="region of interest" description="Disordered" evidence="6">
    <location>
        <begin position="1"/>
        <end position="63"/>
    </location>
</feature>
<name>A0A7M7SSR1_STRPU</name>
<feature type="transmembrane region" description="Helical" evidence="7">
    <location>
        <begin position="210"/>
        <end position="230"/>
    </location>
</feature>
<evidence type="ECO:0000313" key="9">
    <source>
        <dbReference type="EnsemblMetazoa" id="XP_030828680"/>
    </source>
</evidence>
<evidence type="ECO:0000256" key="1">
    <source>
        <dbReference type="ARBA" id="ARBA00004141"/>
    </source>
</evidence>
<feature type="transmembrane region" description="Helical" evidence="7">
    <location>
        <begin position="139"/>
        <end position="158"/>
    </location>
</feature>
<evidence type="ECO:0000259" key="8">
    <source>
        <dbReference type="PROSITE" id="PS50850"/>
    </source>
</evidence>